<dbReference type="AlphaFoldDB" id="K9X1I9"/>
<evidence type="ECO:0000313" key="2">
    <source>
        <dbReference type="EMBL" id="AFZ26490.1"/>
    </source>
</evidence>
<dbReference type="PATRIC" id="fig|56107.3.peg.4829"/>
<dbReference type="PROSITE" id="PS51664">
    <property type="entry name" value="YCAO"/>
    <property type="match status" value="1"/>
</dbReference>
<reference evidence="2 3" key="1">
    <citation type="submission" date="2012-06" db="EMBL/GenBank/DDBJ databases">
        <title>Finished chromosome of genome of Cylindrospermum stagnale PCC 7417.</title>
        <authorList>
            <consortium name="US DOE Joint Genome Institute"/>
            <person name="Gugger M."/>
            <person name="Coursin T."/>
            <person name="Rippka R."/>
            <person name="Tandeau De Marsac N."/>
            <person name="Huntemann M."/>
            <person name="Wei C.-L."/>
            <person name="Han J."/>
            <person name="Detter J.C."/>
            <person name="Han C."/>
            <person name="Tapia R."/>
            <person name="Chen A."/>
            <person name="Kyrpides N."/>
            <person name="Mavromatis K."/>
            <person name="Markowitz V."/>
            <person name="Szeto E."/>
            <person name="Ivanova N."/>
            <person name="Pagani I."/>
            <person name="Pati A."/>
            <person name="Goodwin L."/>
            <person name="Nordberg H.P."/>
            <person name="Cantor M.N."/>
            <person name="Hua S.X."/>
            <person name="Woyke T."/>
            <person name="Kerfeld C.A."/>
        </authorList>
    </citation>
    <scope>NUCLEOTIDE SEQUENCE [LARGE SCALE GENOMIC DNA]</scope>
    <source>
        <strain evidence="2 3">PCC 7417</strain>
    </source>
</reference>
<dbReference type="Proteomes" id="UP000010475">
    <property type="component" value="Chromosome"/>
</dbReference>
<dbReference type="InterPro" id="IPR003776">
    <property type="entry name" value="YcaO-like_dom"/>
</dbReference>
<dbReference type="EMBL" id="CP003642">
    <property type="protein sequence ID" value="AFZ26490.1"/>
    <property type="molecule type" value="Genomic_DNA"/>
</dbReference>
<accession>K9X1I9</accession>
<protein>
    <recommendedName>
        <fullName evidence="1">YcaO domain-containing protein</fullName>
    </recommendedName>
</protein>
<dbReference type="NCBIfam" id="TIGR00702">
    <property type="entry name" value="YcaO-type kinase domain"/>
    <property type="match status" value="1"/>
</dbReference>
<dbReference type="STRING" id="56107.Cylst_4400"/>
<organism evidence="2 3">
    <name type="scientific">Cylindrospermum stagnale PCC 7417</name>
    <dbReference type="NCBI Taxonomy" id="56107"/>
    <lineage>
        <taxon>Bacteria</taxon>
        <taxon>Bacillati</taxon>
        <taxon>Cyanobacteriota</taxon>
        <taxon>Cyanophyceae</taxon>
        <taxon>Nostocales</taxon>
        <taxon>Nostocaceae</taxon>
        <taxon>Cylindrospermum</taxon>
    </lineage>
</organism>
<dbReference type="KEGG" id="csg:Cylst_4400"/>
<dbReference type="HOGENOM" id="CLU_056369_0_0_3"/>
<name>K9X1I9_9NOST</name>
<dbReference type="RefSeq" id="WP_015209732.1">
    <property type="nucleotide sequence ID" value="NC_019757.1"/>
</dbReference>
<sequence length="394" mass="43477">MWQNLTAPKLNLDGTFRTEEPDSTWERLQKLLPAFGITRVADITGLDCIGIPVAQAIRPNGKGFSGSQGKGISLLLAMISAVMESVESYHAENLREPEMVASYEEICRNHQAIDPRVLEPGKRSPFYHPTKPLDWICGTDLFTNQPVYVPQAYLDLDTTTENRDTHLFSASSNGLASGNHLLEALAHGLFEVIEREAEWRWWHLPLEQRINCLVDSQSINSPLLQSLLNQVQLAGATAVITDLTLTVGIPTYKCLISDRENWHHRPTALGWGCHSAKEIALARAITEAAQSRVTMIAGSRDDINLDTYALGQVKLPGSPALNSSSKRAIATRIDFETQPELALTSNFAAEIQQILNCLSAQGFNQAVFVNHTRSEFDIPVVHVVVPGMHLPTSL</sequence>
<gene>
    <name evidence="2" type="ORF">Cylst_4400</name>
</gene>
<evidence type="ECO:0000313" key="3">
    <source>
        <dbReference type="Proteomes" id="UP000010475"/>
    </source>
</evidence>
<dbReference type="PANTHER" id="PTHR37809">
    <property type="entry name" value="RIBOSOMAL PROTEIN S12 METHYLTHIOTRANSFERASE ACCESSORY FACTOR YCAO"/>
    <property type="match status" value="1"/>
</dbReference>
<dbReference type="Gene3D" id="3.30.1330.230">
    <property type="match status" value="1"/>
</dbReference>
<proteinExistence type="predicted"/>
<dbReference type="OrthoDB" id="2379922at2"/>
<dbReference type="eggNOG" id="COG1944">
    <property type="taxonomic scope" value="Bacteria"/>
</dbReference>
<dbReference type="PANTHER" id="PTHR37809:SF1">
    <property type="entry name" value="RIBOSOMAL PROTEIN S12 METHYLTHIOTRANSFERASE ACCESSORY FACTOR YCAO"/>
    <property type="match status" value="1"/>
</dbReference>
<feature type="domain" description="YcaO" evidence="1">
    <location>
        <begin position="69"/>
        <end position="394"/>
    </location>
</feature>
<keyword evidence="3" id="KW-1185">Reference proteome</keyword>
<dbReference type="Pfam" id="PF02624">
    <property type="entry name" value="YcaO"/>
    <property type="match status" value="1"/>
</dbReference>
<evidence type="ECO:0000259" key="1">
    <source>
        <dbReference type="PROSITE" id="PS51664"/>
    </source>
</evidence>